<comment type="caution">
    <text evidence="2">The sequence shown here is derived from an EMBL/GenBank/DDBJ whole genome shotgun (WGS) entry which is preliminary data.</text>
</comment>
<keyword evidence="1" id="KW-0732">Signal</keyword>
<evidence type="ECO:0000256" key="1">
    <source>
        <dbReference type="SAM" id="SignalP"/>
    </source>
</evidence>
<protein>
    <submittedName>
        <fullName evidence="2">Uncharacterized protein</fullName>
    </submittedName>
</protein>
<dbReference type="Proteomes" id="UP001215598">
    <property type="component" value="Unassembled WGS sequence"/>
</dbReference>
<proteinExistence type="predicted"/>
<evidence type="ECO:0000313" key="3">
    <source>
        <dbReference type="Proteomes" id="UP001215598"/>
    </source>
</evidence>
<feature type="chain" id="PRO_5042270434" evidence="1">
    <location>
        <begin position="23"/>
        <end position="130"/>
    </location>
</feature>
<dbReference type="AlphaFoldDB" id="A0AAD7H5V5"/>
<keyword evidence="3" id="KW-1185">Reference proteome</keyword>
<gene>
    <name evidence="2" type="ORF">B0H16DRAFT_1702714</name>
</gene>
<evidence type="ECO:0000313" key="2">
    <source>
        <dbReference type="EMBL" id="KAJ7712753.1"/>
    </source>
</evidence>
<name>A0AAD7H5V5_9AGAR</name>
<dbReference type="EMBL" id="JARKIB010000358">
    <property type="protein sequence ID" value="KAJ7712753.1"/>
    <property type="molecule type" value="Genomic_DNA"/>
</dbReference>
<feature type="signal peptide" evidence="1">
    <location>
        <begin position="1"/>
        <end position="22"/>
    </location>
</feature>
<sequence>MFGRTNKSATSLFFLSLHVAHAFPSSPMPTLSTCSHSQCNHAHVSQQASLTREDSDLVKNVQDTHVASRTVRTGRLADIAHNTIGHRVLLKEERVAIGSGVASSGLSEETLGVFDHALAPFARPRCLPAS</sequence>
<accession>A0AAD7H5V5</accession>
<reference evidence="2" key="1">
    <citation type="submission" date="2023-03" db="EMBL/GenBank/DDBJ databases">
        <title>Massive genome expansion in bonnet fungi (Mycena s.s.) driven by repeated elements and novel gene families across ecological guilds.</title>
        <authorList>
            <consortium name="Lawrence Berkeley National Laboratory"/>
            <person name="Harder C.B."/>
            <person name="Miyauchi S."/>
            <person name="Viragh M."/>
            <person name="Kuo A."/>
            <person name="Thoen E."/>
            <person name="Andreopoulos B."/>
            <person name="Lu D."/>
            <person name="Skrede I."/>
            <person name="Drula E."/>
            <person name="Henrissat B."/>
            <person name="Morin E."/>
            <person name="Kohler A."/>
            <person name="Barry K."/>
            <person name="LaButti K."/>
            <person name="Morin E."/>
            <person name="Salamov A."/>
            <person name="Lipzen A."/>
            <person name="Mereny Z."/>
            <person name="Hegedus B."/>
            <person name="Baldrian P."/>
            <person name="Stursova M."/>
            <person name="Weitz H."/>
            <person name="Taylor A."/>
            <person name="Grigoriev I.V."/>
            <person name="Nagy L.G."/>
            <person name="Martin F."/>
            <person name="Kauserud H."/>
        </authorList>
    </citation>
    <scope>NUCLEOTIDE SEQUENCE</scope>
    <source>
        <strain evidence="2">CBHHK182m</strain>
    </source>
</reference>
<organism evidence="2 3">
    <name type="scientific">Mycena metata</name>
    <dbReference type="NCBI Taxonomy" id="1033252"/>
    <lineage>
        <taxon>Eukaryota</taxon>
        <taxon>Fungi</taxon>
        <taxon>Dikarya</taxon>
        <taxon>Basidiomycota</taxon>
        <taxon>Agaricomycotina</taxon>
        <taxon>Agaricomycetes</taxon>
        <taxon>Agaricomycetidae</taxon>
        <taxon>Agaricales</taxon>
        <taxon>Marasmiineae</taxon>
        <taxon>Mycenaceae</taxon>
        <taxon>Mycena</taxon>
    </lineage>
</organism>